<proteinExistence type="predicted"/>
<reference evidence="3" key="3">
    <citation type="submission" date="2016-01" db="EMBL/GenBank/DDBJ databases">
        <authorList>
            <person name="Oliw E.H."/>
        </authorList>
    </citation>
    <scope>NUCLEOTIDE SEQUENCE</scope>
    <source>
        <strain evidence="3">IEC33</strain>
    </source>
</reference>
<dbReference type="InterPro" id="IPR052509">
    <property type="entry name" value="Metal_resp_DNA-bind_regulator"/>
</dbReference>
<dbReference type="PANTHER" id="PTHR33169:SF13">
    <property type="entry name" value="PADR-FAMILY TRANSCRIPTIONAL REGULATOR"/>
    <property type="match status" value="1"/>
</dbReference>
<dbReference type="STRING" id="767916.AWB91_26155"/>
<evidence type="ECO:0000259" key="1">
    <source>
        <dbReference type="Pfam" id="PF03551"/>
    </source>
</evidence>
<evidence type="ECO:0000313" key="4">
    <source>
        <dbReference type="Proteomes" id="UP000193285"/>
    </source>
</evidence>
<protein>
    <submittedName>
        <fullName evidence="3">PadR family transcriptional regulator</fullName>
    </submittedName>
</protein>
<organism evidence="3 4">
    <name type="scientific">Mycobacterium paraense</name>
    <dbReference type="NCBI Taxonomy" id="767916"/>
    <lineage>
        <taxon>Bacteria</taxon>
        <taxon>Bacillati</taxon>
        <taxon>Actinomycetota</taxon>
        <taxon>Actinomycetes</taxon>
        <taxon>Mycobacteriales</taxon>
        <taxon>Mycobacteriaceae</taxon>
        <taxon>Mycobacterium</taxon>
        <taxon>Mycobacterium simiae complex</taxon>
    </lineage>
</organism>
<dbReference type="EMBL" id="LQPK01000025">
    <property type="protein sequence ID" value="ORW28728.1"/>
    <property type="molecule type" value="Genomic_DNA"/>
</dbReference>
<comment type="caution">
    <text evidence="3">The sequence shown here is derived from an EMBL/GenBank/DDBJ whole genome shotgun (WGS) entry which is preliminary data.</text>
</comment>
<dbReference type="Proteomes" id="UP000193801">
    <property type="component" value="Unassembled WGS sequence"/>
</dbReference>
<evidence type="ECO:0000313" key="3">
    <source>
        <dbReference type="EMBL" id="ORW52022.1"/>
    </source>
</evidence>
<dbReference type="Proteomes" id="UP000193285">
    <property type="component" value="Unassembled WGS sequence"/>
</dbReference>
<evidence type="ECO:0000313" key="5">
    <source>
        <dbReference type="Proteomes" id="UP000193801"/>
    </source>
</evidence>
<dbReference type="Pfam" id="PF03551">
    <property type="entry name" value="PadR"/>
    <property type="match status" value="1"/>
</dbReference>
<reference evidence="4 5" key="1">
    <citation type="journal article" date="2015" name="Emerg. Microbes Infect.">
        <title>Characterization of 17 strains belonging to the Mycobacterium simiae complex and description of Mycobacterium paraense sp. nov.</title>
        <authorList>
            <person name="Fusco da Costa A.R."/>
            <person name="Fedrizzi T."/>
            <person name="Lopes M.L."/>
            <person name="Pecorari M."/>
            <person name="Oliveira da Costa W.L."/>
            <person name="Giacobazzi E."/>
            <person name="da Costa Bahia J.R."/>
            <person name="De Sanctis V."/>
            <person name="Batista Lima K.V."/>
            <person name="Bertorelli R."/>
            <person name="Grottola A."/>
            <person name="Fabio A."/>
            <person name="Mariottini A."/>
            <person name="Ferretti P."/>
            <person name="Di Leva F."/>
            <person name="Fregni Serpini G."/>
            <person name="Tagliazucchi S."/>
            <person name="Rumpianesi F."/>
            <person name="Jousson O."/>
            <person name="Segata N."/>
            <person name="Tortoli E."/>
        </authorList>
    </citation>
    <scope>NUCLEOTIDE SEQUENCE [LARGE SCALE GENOMIC DNA]</scope>
    <source>
        <strain evidence="2 5">FI-07156</strain>
        <strain evidence="3 4">IEC33</strain>
    </source>
</reference>
<evidence type="ECO:0000313" key="2">
    <source>
        <dbReference type="EMBL" id="ORW28728.1"/>
    </source>
</evidence>
<feature type="domain" description="Transcription regulator PadR N-terminal" evidence="1">
    <location>
        <begin position="11"/>
        <end position="78"/>
    </location>
</feature>
<sequence length="108" mass="11486">MARPNDPGVLILTSLASGPKHGYALARDIEAFSGAALGPGTLYGAITRLEERGLIEPLQQDERRRPYRLTAAGRAELATAVRELGAIADEGARRLGLRLGAPRPGWSV</sequence>
<dbReference type="InterPro" id="IPR036390">
    <property type="entry name" value="WH_DNA-bd_sf"/>
</dbReference>
<keyword evidence="5" id="KW-1185">Reference proteome</keyword>
<gene>
    <name evidence="3" type="ORF">AWB90_03515</name>
    <name evidence="2" type="ORF">AWB91_26155</name>
</gene>
<dbReference type="AlphaFoldDB" id="A0A1X2AL28"/>
<name>A0A1X2AL28_9MYCO</name>
<dbReference type="RefSeq" id="WP_085101719.1">
    <property type="nucleotide sequence ID" value="NZ_LQPK01000025.1"/>
</dbReference>
<dbReference type="EMBL" id="LQPN01000017">
    <property type="protein sequence ID" value="ORW52022.1"/>
    <property type="molecule type" value="Genomic_DNA"/>
</dbReference>
<dbReference type="PANTHER" id="PTHR33169">
    <property type="entry name" value="PADR-FAMILY TRANSCRIPTIONAL REGULATOR"/>
    <property type="match status" value="1"/>
</dbReference>
<reference evidence="2" key="2">
    <citation type="submission" date="2016-01" db="EMBL/GenBank/DDBJ databases">
        <authorList>
            <person name="Ana R.F.D.C."/>
            <person name="Tarcisio F."/>
            <person name="Maria L.L."/>
            <person name="Monica P."/>
            <person name="Wana L.O.D.C."/>
            <person name="Elisabetta G."/>
            <person name="Jeann R.D.C.B."/>
            <person name="Veronica D.S."/>
            <person name="Karla V.B.L."/>
            <person name="Roberto B."/>
            <person name="Antonella G."/>
            <person name="Anna F."/>
            <person name="Alessandro M."/>
            <person name="Pamela F."/>
            <person name="Francesca D.L."/>
            <person name="Giulia F.S."/>
            <person name="Sara T."/>
            <person name="Fabio R."/>
            <person name="Olivier J."/>
            <person name="Nicola S."/>
            <person name="Enrico T."/>
        </authorList>
    </citation>
    <scope>NUCLEOTIDE SEQUENCE</scope>
    <source>
        <strain evidence="2">FI-07156</strain>
    </source>
</reference>
<dbReference type="Gene3D" id="1.10.10.10">
    <property type="entry name" value="Winged helix-like DNA-binding domain superfamily/Winged helix DNA-binding domain"/>
    <property type="match status" value="1"/>
</dbReference>
<accession>A0A1X2AL28</accession>
<dbReference type="SUPFAM" id="SSF46785">
    <property type="entry name" value="Winged helix' DNA-binding domain"/>
    <property type="match status" value="1"/>
</dbReference>
<dbReference type="InterPro" id="IPR036388">
    <property type="entry name" value="WH-like_DNA-bd_sf"/>
</dbReference>
<dbReference type="InterPro" id="IPR005149">
    <property type="entry name" value="Tscrpt_reg_PadR_N"/>
</dbReference>
<dbReference type="OrthoDB" id="122286at2"/>